<sequence>MLRLARPWADTGLADGQVFGPRHCLLSEVTANDKAGEHVLLMRGEAKGETRLLLQHPYPRRGAAKGPAREGFPPRPRKGKDKDKVAEEDRQAFAALARMNEVTARVQELGEALDDPSTLWARLRAAWDRAEDEEDPRMAEIVRQARGLTPILKSFHDHIRRVLRRHRELTPLDRVQEMDRASMRWLSRQPGRTTAERAGSEQRIMAVVRHQNYDTLENRVAHSYLLLAVEVGREWLREHPRAQGSQRYKLVQGYVKFCKALALELGHLGVGIAEPDVTPNYVLLEDRTYCMIREAWEALLKREKALDELWAWQAQTWTDFSVLAIVLALHDVEDAELIAQSPIRFLAESANGIWFEQERPIAVFWLRKIGRVVEVMARPERPGTLLTLARAHVALRISDPLDRSAFPHRVAVWTPHALERLDLPEAAQEAARRLSDLARVPGQQERIRHGLILTPGHLEPEAIAIERSGVFVEAIAFDATGASLAAGRAAIRAFLARDIWGGA</sequence>
<accession>A0A918J424</accession>
<organism evidence="2 3">
    <name type="scientific">Gemmobacter lanyuensis</name>
    <dbReference type="NCBI Taxonomy" id="1054497"/>
    <lineage>
        <taxon>Bacteria</taxon>
        <taxon>Pseudomonadati</taxon>
        <taxon>Pseudomonadota</taxon>
        <taxon>Alphaproteobacteria</taxon>
        <taxon>Rhodobacterales</taxon>
        <taxon>Paracoccaceae</taxon>
        <taxon>Gemmobacter</taxon>
    </lineage>
</organism>
<reference evidence="2" key="1">
    <citation type="journal article" date="2014" name="Int. J. Syst. Evol. Microbiol.">
        <title>Complete genome sequence of Corynebacterium casei LMG S-19264T (=DSM 44701T), isolated from a smear-ripened cheese.</title>
        <authorList>
            <consortium name="US DOE Joint Genome Institute (JGI-PGF)"/>
            <person name="Walter F."/>
            <person name="Albersmeier A."/>
            <person name="Kalinowski J."/>
            <person name="Ruckert C."/>
        </authorList>
    </citation>
    <scope>NUCLEOTIDE SEQUENCE</scope>
    <source>
        <strain evidence="2">KCTC 23714</strain>
    </source>
</reference>
<evidence type="ECO:0000313" key="2">
    <source>
        <dbReference type="EMBL" id="GGW46246.1"/>
    </source>
</evidence>
<keyword evidence="3" id="KW-1185">Reference proteome</keyword>
<gene>
    <name evidence="2" type="ORF">GCM10011452_37830</name>
</gene>
<dbReference type="AlphaFoldDB" id="A0A918J424"/>
<dbReference type="EMBL" id="BMYQ01000023">
    <property type="protein sequence ID" value="GGW46246.1"/>
    <property type="molecule type" value="Genomic_DNA"/>
</dbReference>
<dbReference type="Proteomes" id="UP000628984">
    <property type="component" value="Unassembled WGS sequence"/>
</dbReference>
<evidence type="ECO:0000313" key="3">
    <source>
        <dbReference type="Proteomes" id="UP000628984"/>
    </source>
</evidence>
<evidence type="ECO:0000256" key="1">
    <source>
        <dbReference type="SAM" id="MobiDB-lite"/>
    </source>
</evidence>
<comment type="caution">
    <text evidence="2">The sequence shown here is derived from an EMBL/GenBank/DDBJ whole genome shotgun (WGS) entry which is preliminary data.</text>
</comment>
<feature type="region of interest" description="Disordered" evidence="1">
    <location>
        <begin position="58"/>
        <end position="86"/>
    </location>
</feature>
<proteinExistence type="predicted"/>
<protein>
    <recommendedName>
        <fullName evidence="4">DUF2357 domain-containing protein</fullName>
    </recommendedName>
</protein>
<evidence type="ECO:0008006" key="4">
    <source>
        <dbReference type="Google" id="ProtNLM"/>
    </source>
</evidence>
<name>A0A918J424_9RHOB</name>
<reference evidence="2" key="2">
    <citation type="submission" date="2020-09" db="EMBL/GenBank/DDBJ databases">
        <authorList>
            <person name="Sun Q."/>
            <person name="Kim S."/>
        </authorList>
    </citation>
    <scope>NUCLEOTIDE SEQUENCE</scope>
    <source>
        <strain evidence="2">KCTC 23714</strain>
    </source>
</reference>